<dbReference type="AlphaFoldDB" id="A3LUK3"/>
<feature type="region of interest" description="Disordered" evidence="4">
    <location>
        <begin position="514"/>
        <end position="538"/>
    </location>
</feature>
<proteinExistence type="inferred from homology"/>
<dbReference type="SUPFAM" id="SSF50978">
    <property type="entry name" value="WD40 repeat-like"/>
    <property type="match status" value="1"/>
</dbReference>
<evidence type="ECO:0000256" key="4">
    <source>
        <dbReference type="SAM" id="MobiDB-lite"/>
    </source>
</evidence>
<evidence type="ECO:0000259" key="5">
    <source>
        <dbReference type="PROSITE" id="PS50219"/>
    </source>
</evidence>
<keyword evidence="6" id="KW-0121">Carboxypeptidase</keyword>
<dbReference type="InterPro" id="IPR036322">
    <property type="entry name" value="WD40_repeat_dom_sf"/>
</dbReference>
<dbReference type="HOGENOM" id="CLU_290702_0_0_1"/>
<accession>A3LUK3</accession>
<evidence type="ECO:0000313" key="7">
    <source>
        <dbReference type="Proteomes" id="UP000002258"/>
    </source>
</evidence>
<dbReference type="Pfam" id="PF10367">
    <property type="entry name" value="zf-Vps39_C"/>
    <property type="match status" value="1"/>
</dbReference>
<dbReference type="GO" id="GO:0034058">
    <property type="term" value="P:endosomal vesicle fusion"/>
    <property type="evidence" value="ECO:0007669"/>
    <property type="project" value="TreeGrafter"/>
</dbReference>
<dbReference type="InterPro" id="IPR019452">
    <property type="entry name" value="VPS39/TGF_beta_rcpt-assoc_1"/>
</dbReference>
<dbReference type="PANTHER" id="PTHR12894">
    <property type="entry name" value="CNH DOMAIN CONTAINING"/>
    <property type="match status" value="1"/>
</dbReference>
<sequence>MNVDIIEPFNRIHFTGSPRVSAVHYYHNRLFMGFNNGDLQVYSSLTSQSQKPLYPAAKTLKTLKSFNDIKFLFHDNSQSQQFELDSAFSNLSQDSSAIDSIKCIPISNESNKTILVITTAECVRAYELIGSHINLVQELDDTKSCSDCLYTEYDEHRLFLVGTKKKLIAFKIVNKTRNILIFQKVKEISLKDRVKTIALIPGSGSKILLSLASDFVIVDIAKDFSIIALAIDDPTLYNFNHSTSFSYFGLSSSGPAAWTIKLSEDKLLLVKDTQCVEYTISSQVIRPSAIKLTAVPIFVDFIEPMYIMVVYGKRIEIVDYVNGDRIQIFNHQINSNSIYACHEDRTIFLGSGSDILQFNVLEYKKQIEQYLNISGKGSSLGNIKDPNNDLRIIGLDKAISLVSKLDTKCPFFYNKEVSNEKKKYLELRDLYKSKAVLLFESYSKYHESLVDICSDWMIAYPDVLELFPDFLNGDSKIRSVLSNDADETKSIRSTHNVVKRVSKEDIQTLRFATTAESGTENEADRRTMSSRATSPQKVPNRLQGYAKSQNMRKFSKAVNNLIIYLTDQRRIHMSFLNGDNIQWKGIEISPLDIYPNLSKEDLKNKLHQAATTIDTSLFLCYFHTKPMLLGPLLRLPNNHCNASVVNECLMSNIHNHVQQRELQQPNFIKELLDFYFTRGLHKDALEMLYRLSHNDEEEETHSNDDDNAFDDFLKGPDLTIQYLKKMTNQDLDLVFQFSYWVIVEETDFHRSVEKIRLIFMNDSYECENYDNFKVLNYFTQVLKNDAFGIIYLEWLNFESDLVDHLSRKKTLGKFHTKLCLLYLKQLKEVKDEYDLDSFTKIEYYVKLYNFLGSTSLYEPWTVLKSIPTTEDKFLRFTIFIYKRLGEHDKSIDVLFNQLNDLDAAMQYCCDIYQLPNSQNIGEQLLHKLLEDLLMNYHENVESIEKLLTLQGSKMSILRVMTALPNSFPLHRLEKFLTSHMRGSQETLHDARIASQLYKVGSIKLQDRIWKIQSQEYPIASGKQLCTICNKRLGYSVFSVGKDNQIVHYGCAQRALKPARGSSP</sequence>
<dbReference type="GeneID" id="4838833"/>
<dbReference type="GO" id="GO:0000329">
    <property type="term" value="C:fungal-type vacuole membrane"/>
    <property type="evidence" value="ECO:0007669"/>
    <property type="project" value="TreeGrafter"/>
</dbReference>
<dbReference type="Proteomes" id="UP000002258">
    <property type="component" value="Chromosome 4"/>
</dbReference>
<dbReference type="OrthoDB" id="5325112at2759"/>
<evidence type="ECO:0000256" key="1">
    <source>
        <dbReference type="ARBA" id="ARBA00004184"/>
    </source>
</evidence>
<dbReference type="EMBL" id="CP000498">
    <property type="protein sequence ID" value="ABN66606.2"/>
    <property type="molecule type" value="Genomic_DNA"/>
</dbReference>
<dbReference type="PANTHER" id="PTHR12894:SF49">
    <property type="entry name" value="VAM6_VPS39-LIKE PROTEIN"/>
    <property type="match status" value="1"/>
</dbReference>
<keyword evidence="7" id="KW-1185">Reference proteome</keyword>
<name>A3LUK3_PICST</name>
<dbReference type="GO" id="GO:0006914">
    <property type="term" value="P:autophagy"/>
    <property type="evidence" value="ECO:0007669"/>
    <property type="project" value="TreeGrafter"/>
</dbReference>
<dbReference type="InterPro" id="IPR032914">
    <property type="entry name" value="Vam6/VPS39/TRAP1"/>
</dbReference>
<evidence type="ECO:0000256" key="3">
    <source>
        <dbReference type="ARBA" id="ARBA00038201"/>
    </source>
</evidence>
<comment type="subcellular location">
    <subcellularLocation>
        <location evidence="1">Endomembrane system</location>
        <topology evidence="1">Peripheral membrane protein</topology>
    </subcellularLocation>
</comment>
<reference evidence="6 7" key="1">
    <citation type="journal article" date="2007" name="Nat. Biotechnol.">
        <title>Genome sequence of the lignocellulose-bioconverting and xylose-fermenting yeast Pichia stipitis.</title>
        <authorList>
            <person name="Jeffries T.W."/>
            <person name="Grigoriev I.V."/>
            <person name="Grimwood J."/>
            <person name="Laplaza J.M."/>
            <person name="Aerts A."/>
            <person name="Salamov A."/>
            <person name="Schmutz J."/>
            <person name="Lindquist E."/>
            <person name="Dehal P."/>
            <person name="Shapiro H."/>
            <person name="Jin Y.S."/>
            <person name="Passoth V."/>
            <person name="Richardson P.M."/>
        </authorList>
    </citation>
    <scope>NUCLEOTIDE SEQUENCE [LARGE SCALE GENOMIC DNA]</scope>
    <source>
        <strain evidence="7">ATCC 58785 / CBS 6054 / NBRC 10063 / NRRL Y-11545</strain>
    </source>
</reference>
<dbReference type="InterPro" id="IPR001180">
    <property type="entry name" value="CNH_dom"/>
</dbReference>
<feature type="domain" description="CNH" evidence="5">
    <location>
        <begin position="17"/>
        <end position="348"/>
    </location>
</feature>
<dbReference type="eggNOG" id="KOG2063">
    <property type="taxonomic scope" value="Eukaryota"/>
</dbReference>
<dbReference type="GO" id="GO:0004180">
    <property type="term" value="F:carboxypeptidase activity"/>
    <property type="evidence" value="ECO:0007669"/>
    <property type="project" value="UniProtKB-KW"/>
</dbReference>
<comment type="similarity">
    <text evidence="3">Belongs to the VAM6/VPS39 family.</text>
</comment>
<keyword evidence="6" id="KW-0645">Protease</keyword>
<organism evidence="6 7">
    <name type="scientific">Scheffersomyces stipitis (strain ATCC 58785 / CBS 6054 / NBRC 10063 / NRRL Y-11545)</name>
    <name type="common">Yeast</name>
    <name type="synonym">Pichia stipitis</name>
    <dbReference type="NCBI Taxonomy" id="322104"/>
    <lineage>
        <taxon>Eukaryota</taxon>
        <taxon>Fungi</taxon>
        <taxon>Dikarya</taxon>
        <taxon>Ascomycota</taxon>
        <taxon>Saccharomycotina</taxon>
        <taxon>Pichiomycetes</taxon>
        <taxon>Debaryomycetaceae</taxon>
        <taxon>Scheffersomyces</taxon>
    </lineage>
</organism>
<protein>
    <submittedName>
        <fullName evidence="6">Vacuolar carboxypeptidase Y</fullName>
    </submittedName>
</protein>
<dbReference type="OMA" id="YECESYD"/>
<dbReference type="InterPro" id="IPR019453">
    <property type="entry name" value="VPS39/TGFA1_Znf"/>
</dbReference>
<dbReference type="RefSeq" id="XP_001384635.2">
    <property type="nucleotide sequence ID" value="XM_001384598.1"/>
</dbReference>
<dbReference type="Pfam" id="PF10366">
    <property type="entry name" value="Vps39_1"/>
    <property type="match status" value="1"/>
</dbReference>
<dbReference type="STRING" id="322104.A3LUK3"/>
<gene>
    <name evidence="6" type="primary">VAM6</name>
    <name evidence="6" type="ORF">PICST_58712</name>
</gene>
<dbReference type="PROSITE" id="PS50219">
    <property type="entry name" value="CNH"/>
    <property type="match status" value="1"/>
</dbReference>
<evidence type="ECO:0000256" key="2">
    <source>
        <dbReference type="ARBA" id="ARBA00023136"/>
    </source>
</evidence>
<keyword evidence="2" id="KW-0472">Membrane</keyword>
<dbReference type="Pfam" id="PF00780">
    <property type="entry name" value="CNH"/>
    <property type="match status" value="1"/>
</dbReference>
<evidence type="ECO:0000313" key="6">
    <source>
        <dbReference type="EMBL" id="ABN66606.2"/>
    </source>
</evidence>
<dbReference type="GO" id="GO:0012505">
    <property type="term" value="C:endomembrane system"/>
    <property type="evidence" value="ECO:0007669"/>
    <property type="project" value="UniProtKB-SubCell"/>
</dbReference>
<dbReference type="InParanoid" id="A3LUK3"/>
<dbReference type="KEGG" id="pic:PICST_58712"/>
<keyword evidence="6" id="KW-0378">Hydrolase</keyword>